<dbReference type="InterPro" id="IPR052048">
    <property type="entry name" value="ST_Response_Regulator"/>
</dbReference>
<keyword evidence="4" id="KW-1185">Reference proteome</keyword>
<evidence type="ECO:0000259" key="2">
    <source>
        <dbReference type="PROSITE" id="PS50110"/>
    </source>
</evidence>
<dbReference type="InterPro" id="IPR001789">
    <property type="entry name" value="Sig_transdc_resp-reg_receiver"/>
</dbReference>
<organism evidence="3 4">
    <name type="scientific">Litorivicinus lipolyticus</name>
    <dbReference type="NCBI Taxonomy" id="418701"/>
    <lineage>
        <taxon>Bacteria</taxon>
        <taxon>Pseudomonadati</taxon>
        <taxon>Pseudomonadota</taxon>
        <taxon>Gammaproteobacteria</taxon>
        <taxon>Oceanospirillales</taxon>
        <taxon>Litorivicinaceae</taxon>
        <taxon>Litorivicinus</taxon>
    </lineage>
</organism>
<dbReference type="SUPFAM" id="SSF52172">
    <property type="entry name" value="CheY-like"/>
    <property type="match status" value="1"/>
</dbReference>
<keyword evidence="1" id="KW-0597">Phosphoprotein</keyword>
<dbReference type="CDD" id="cd00156">
    <property type="entry name" value="REC"/>
    <property type="match status" value="1"/>
</dbReference>
<dbReference type="Gene3D" id="3.30.565.10">
    <property type="entry name" value="Histidine kinase-like ATPase, C-terminal domain"/>
    <property type="match status" value="1"/>
</dbReference>
<feature type="domain" description="Response regulatory" evidence="2">
    <location>
        <begin position="11"/>
        <end position="127"/>
    </location>
</feature>
<feature type="modified residue" description="4-aspartylphosphate" evidence="1">
    <location>
        <position position="61"/>
    </location>
</feature>
<dbReference type="PANTHER" id="PTHR43228:SF1">
    <property type="entry name" value="TWO-COMPONENT RESPONSE REGULATOR ARR22"/>
    <property type="match status" value="1"/>
</dbReference>
<evidence type="ECO:0000313" key="4">
    <source>
        <dbReference type="Proteomes" id="UP000388235"/>
    </source>
</evidence>
<sequence length="374" mass="40480">MIGLPAQAVPVVLLVDDNPDDRFKISWMLSQERQVIFHEAASVDEGIQQWQAVKPDLVLLDLRLPDGDGSEVLRSAREGRWGNPIVVIVSELSLPQRVDDLRGDGAQHFLPKEILTRALLGGVIDSATRRVQLRNERKRAQQSIDAQLTALRSQLEPALVELKGLGSGQQAADRADLPAVRLLKGLAAQHADAIQAQLDHLASWVEIDAGYDAEPKPWGVVSARLSALAGPTLHWSAEVDSDVEVSIDAARLDCALTELVANALRFDRPVAVHEARLLASATHRGHEVCLTLRTQHPRISPVWQYQPEQLFRLGVVANSGGDNTAGVGLAKVARVLADSNISIALSIDARQGFSLRLGIPATTAPDALSNLQES</sequence>
<dbReference type="InterPro" id="IPR036890">
    <property type="entry name" value="HATPase_C_sf"/>
</dbReference>
<dbReference type="SMART" id="SM00448">
    <property type="entry name" value="REC"/>
    <property type="match status" value="1"/>
</dbReference>
<dbReference type="EMBL" id="CP045871">
    <property type="protein sequence ID" value="QGG80324.1"/>
    <property type="molecule type" value="Genomic_DNA"/>
</dbReference>
<dbReference type="KEGG" id="llp:GH975_06955"/>
<accession>A0A5Q2QB73</accession>
<dbReference type="InterPro" id="IPR011006">
    <property type="entry name" value="CheY-like_superfamily"/>
</dbReference>
<reference evidence="3 4" key="1">
    <citation type="submission" date="2019-11" db="EMBL/GenBank/DDBJ databases">
        <authorList>
            <person name="Khan S.A."/>
            <person name="Jeon C.O."/>
            <person name="Chun B.H."/>
        </authorList>
    </citation>
    <scope>NUCLEOTIDE SEQUENCE [LARGE SCALE GENOMIC DNA]</scope>
    <source>
        <strain evidence="3 4">IMCC 1097</strain>
    </source>
</reference>
<dbReference type="GO" id="GO:0000160">
    <property type="term" value="P:phosphorelay signal transduction system"/>
    <property type="evidence" value="ECO:0007669"/>
    <property type="project" value="InterPro"/>
</dbReference>
<evidence type="ECO:0000256" key="1">
    <source>
        <dbReference type="PROSITE-ProRule" id="PRU00169"/>
    </source>
</evidence>
<gene>
    <name evidence="3" type="ORF">GH975_06955</name>
</gene>
<dbReference type="Proteomes" id="UP000388235">
    <property type="component" value="Chromosome"/>
</dbReference>
<dbReference type="Gene3D" id="3.40.50.2300">
    <property type="match status" value="1"/>
</dbReference>
<dbReference type="PANTHER" id="PTHR43228">
    <property type="entry name" value="TWO-COMPONENT RESPONSE REGULATOR"/>
    <property type="match status" value="1"/>
</dbReference>
<dbReference type="AlphaFoldDB" id="A0A5Q2QB73"/>
<dbReference type="Pfam" id="PF00072">
    <property type="entry name" value="Response_reg"/>
    <property type="match status" value="1"/>
</dbReference>
<name>A0A5Q2QB73_9GAMM</name>
<dbReference type="RefSeq" id="WP_153713828.1">
    <property type="nucleotide sequence ID" value="NZ_CP045871.1"/>
</dbReference>
<dbReference type="PROSITE" id="PS50110">
    <property type="entry name" value="RESPONSE_REGULATORY"/>
    <property type="match status" value="1"/>
</dbReference>
<proteinExistence type="predicted"/>
<protein>
    <submittedName>
        <fullName evidence="3">Response regulator</fullName>
    </submittedName>
</protein>
<evidence type="ECO:0000313" key="3">
    <source>
        <dbReference type="EMBL" id="QGG80324.1"/>
    </source>
</evidence>
<dbReference type="SUPFAM" id="SSF55874">
    <property type="entry name" value="ATPase domain of HSP90 chaperone/DNA topoisomerase II/histidine kinase"/>
    <property type="match status" value="1"/>
</dbReference>